<keyword evidence="8" id="KW-1185">Reference proteome</keyword>
<dbReference type="GO" id="GO:0006281">
    <property type="term" value="P:DNA repair"/>
    <property type="evidence" value="ECO:0007669"/>
    <property type="project" value="UniProtKB-UniRule"/>
</dbReference>
<evidence type="ECO:0000256" key="1">
    <source>
        <dbReference type="ARBA" id="ARBA00004496"/>
    </source>
</evidence>
<evidence type="ECO:0000256" key="6">
    <source>
        <dbReference type="HAMAP-Rule" id="MF_00801"/>
    </source>
</evidence>
<protein>
    <recommendedName>
        <fullName evidence="6">Endonuclease V</fullName>
        <ecNumber evidence="6">3.1.21.7</ecNumber>
    </recommendedName>
    <alternativeName>
        <fullName evidence="6">Deoxyinosine 3'endonuclease</fullName>
    </alternativeName>
    <alternativeName>
        <fullName evidence="6">Deoxyribonuclease V</fullName>
        <shortName evidence="6">DNase V</shortName>
    </alternativeName>
</protein>
<comment type="catalytic activity">
    <reaction evidence="6">
        <text>Endonucleolytic cleavage at apurinic or apyrimidinic sites to products with a 5'-phosphate.</text>
        <dbReference type="EC" id="3.1.21.7"/>
    </reaction>
</comment>
<keyword evidence="6" id="KW-0460">Magnesium</keyword>
<dbReference type="GO" id="GO:0043737">
    <property type="term" value="F:deoxyribonuclease V activity"/>
    <property type="evidence" value="ECO:0007669"/>
    <property type="project" value="UniProtKB-UniRule"/>
</dbReference>
<dbReference type="RefSeq" id="WP_229253034.1">
    <property type="nucleotide sequence ID" value="NZ_CAJRAF010000004.1"/>
</dbReference>
<keyword evidence="6" id="KW-0479">Metal-binding</keyword>
<keyword evidence="4 6" id="KW-0255">Endonuclease</keyword>
<dbReference type="NCBIfam" id="NF008629">
    <property type="entry name" value="PRK11617.1"/>
    <property type="match status" value="1"/>
</dbReference>
<feature type="site" description="Interaction with target DNA" evidence="6">
    <location>
        <position position="105"/>
    </location>
</feature>
<reference evidence="7" key="1">
    <citation type="submission" date="2021-04" db="EMBL/GenBank/DDBJ databases">
        <authorList>
            <person name="Rodrigo-Torres L."/>
            <person name="Arahal R. D."/>
            <person name="Lucena T."/>
        </authorList>
    </citation>
    <scope>NUCLEOTIDE SEQUENCE</scope>
    <source>
        <strain evidence="7">CECT 9275</strain>
    </source>
</reference>
<gene>
    <name evidence="6 7" type="primary">nfi</name>
    <name evidence="7" type="ORF">DYBT9275_05956</name>
</gene>
<keyword evidence="5 6" id="KW-0378">Hydrolase</keyword>
<evidence type="ECO:0000313" key="8">
    <source>
        <dbReference type="Proteomes" id="UP000680038"/>
    </source>
</evidence>
<feature type="binding site" evidence="6">
    <location>
        <position position="135"/>
    </location>
    <ligand>
        <name>Mg(2+)</name>
        <dbReference type="ChEBI" id="CHEBI:18420"/>
    </ligand>
</feature>
<dbReference type="GO" id="GO:0003727">
    <property type="term" value="F:single-stranded RNA binding"/>
    <property type="evidence" value="ECO:0007669"/>
    <property type="project" value="TreeGrafter"/>
</dbReference>
<dbReference type="Pfam" id="PF04493">
    <property type="entry name" value="Endonuclease_5"/>
    <property type="match status" value="1"/>
</dbReference>
<dbReference type="AlphaFoldDB" id="A0A916JH76"/>
<dbReference type="GO" id="GO:0016891">
    <property type="term" value="F:RNA endonuclease activity producing 5'-phosphomonoesters, hydrolytic mechanism"/>
    <property type="evidence" value="ECO:0007669"/>
    <property type="project" value="TreeGrafter"/>
</dbReference>
<comment type="function">
    <text evidence="6">DNA repair enzyme involved in the repair of deaminated bases. Selectively cleaves double-stranded DNA at the second phosphodiester bond 3' to a deoxyinosine leaving behind the intact lesion on the nicked DNA.</text>
</comment>
<dbReference type="PANTHER" id="PTHR28511">
    <property type="entry name" value="ENDONUCLEASE V"/>
    <property type="match status" value="1"/>
</dbReference>
<evidence type="ECO:0000256" key="2">
    <source>
        <dbReference type="ARBA" id="ARBA00022490"/>
    </source>
</evidence>
<evidence type="ECO:0000256" key="5">
    <source>
        <dbReference type="ARBA" id="ARBA00022801"/>
    </source>
</evidence>
<name>A0A916JH76_9BACT</name>
<dbReference type="InterPro" id="IPR007581">
    <property type="entry name" value="Endonuclease-V"/>
</dbReference>
<comment type="cofactor">
    <cofactor evidence="6">
        <name>Mg(2+)</name>
        <dbReference type="ChEBI" id="CHEBI:18420"/>
    </cofactor>
</comment>
<dbReference type="EMBL" id="CAJRAF010000004">
    <property type="protein sequence ID" value="CAG5018210.1"/>
    <property type="molecule type" value="Genomic_DNA"/>
</dbReference>
<evidence type="ECO:0000256" key="3">
    <source>
        <dbReference type="ARBA" id="ARBA00022722"/>
    </source>
</evidence>
<dbReference type="GO" id="GO:0000287">
    <property type="term" value="F:magnesium ion binding"/>
    <property type="evidence" value="ECO:0007669"/>
    <property type="project" value="UniProtKB-UniRule"/>
</dbReference>
<keyword evidence="3 6" id="KW-0540">Nuclease</keyword>
<dbReference type="HAMAP" id="MF_00801">
    <property type="entry name" value="Endonuclease_5"/>
    <property type="match status" value="1"/>
</dbReference>
<dbReference type="CDD" id="cd06559">
    <property type="entry name" value="Endonuclease_V"/>
    <property type="match status" value="1"/>
</dbReference>
<comment type="subcellular location">
    <subcellularLocation>
        <location evidence="1 6">Cytoplasm</location>
    </subcellularLocation>
</comment>
<dbReference type="GO" id="GO:0005737">
    <property type="term" value="C:cytoplasm"/>
    <property type="evidence" value="ECO:0007669"/>
    <property type="project" value="UniProtKB-SubCell"/>
</dbReference>
<accession>A0A916JH76</accession>
<proteinExistence type="inferred from homology"/>
<dbReference type="PANTHER" id="PTHR28511:SF1">
    <property type="entry name" value="ENDONUCLEASE V"/>
    <property type="match status" value="1"/>
</dbReference>
<evidence type="ECO:0000313" key="7">
    <source>
        <dbReference type="EMBL" id="CAG5018210.1"/>
    </source>
</evidence>
<dbReference type="EC" id="3.1.21.7" evidence="6"/>
<comment type="caution">
    <text evidence="7">The sequence shown here is derived from an EMBL/GenBank/DDBJ whole genome shotgun (WGS) entry which is preliminary data.</text>
</comment>
<evidence type="ECO:0000256" key="4">
    <source>
        <dbReference type="ARBA" id="ARBA00022759"/>
    </source>
</evidence>
<sequence length="262" mass="29159">MNIMPTIEGNGDKRKRTVSFKAKEMEVDVTAYKDLGLAEATAVQNRLREKLDLSPLQRPVRVIAGADISLDLYSEVVYAGIVLLNYNDLQPFAYSLVKGRTSFPYVPGFLAFREIPAILEAFHQLPVKPDLIMFDGNGILHARRMGIASHFGVLTQTVTMGCAKKKLAGKFAEPGANKGDYSPVIDKNETIGYALRSKNNVKPIFISPGNAMSLTDSLAITMRCLGKYRLPEPTRQAHEFVNRFRTGALSEGYHEMVQMRLF</sequence>
<feature type="binding site" evidence="6">
    <location>
        <position position="67"/>
    </location>
    <ligand>
        <name>Mg(2+)</name>
        <dbReference type="ChEBI" id="CHEBI:18420"/>
    </ligand>
</feature>
<keyword evidence="6" id="KW-0227">DNA damage</keyword>
<organism evidence="7 8">
    <name type="scientific">Dyadobacter helix</name>
    <dbReference type="NCBI Taxonomy" id="2822344"/>
    <lineage>
        <taxon>Bacteria</taxon>
        <taxon>Pseudomonadati</taxon>
        <taxon>Bacteroidota</taxon>
        <taxon>Cytophagia</taxon>
        <taxon>Cytophagales</taxon>
        <taxon>Spirosomataceae</taxon>
        <taxon>Dyadobacter</taxon>
    </lineage>
</organism>
<comment type="similarity">
    <text evidence="6">Belongs to the endonuclease V family.</text>
</comment>
<dbReference type="Gene3D" id="3.30.2170.10">
    <property type="entry name" value="archaeoglobus fulgidus dsm 4304 superfamily"/>
    <property type="match status" value="1"/>
</dbReference>
<dbReference type="Proteomes" id="UP000680038">
    <property type="component" value="Unassembled WGS sequence"/>
</dbReference>
<keyword evidence="6" id="KW-0234">DNA repair</keyword>
<keyword evidence="2 6" id="KW-0963">Cytoplasm</keyword>